<organism evidence="2 3">
    <name type="scientific">Nitrospina watsonii</name>
    <dbReference type="NCBI Taxonomy" id="1323948"/>
    <lineage>
        <taxon>Bacteria</taxon>
        <taxon>Pseudomonadati</taxon>
        <taxon>Nitrospinota/Tectimicrobiota group</taxon>
        <taxon>Nitrospinota</taxon>
        <taxon>Nitrospinia</taxon>
        <taxon>Nitrospinales</taxon>
        <taxon>Nitrospinaceae</taxon>
        <taxon>Nitrospina</taxon>
    </lineage>
</organism>
<sequence length="127" mass="14745">MGLLDWFKTDKIKECQERLRHHPDNPRLHFELGVEYEHLGRNQEALAAFQETVRLDEGSAEAHFNLGCLYEKIGDGRHAIVHMIKAGNLFAQRNAPLQKETARTKVQEYYHKFKLDPGEFAPSDRND</sequence>
<protein>
    <submittedName>
        <fullName evidence="2">TPR_REGION domain-containing protein</fullName>
    </submittedName>
</protein>
<dbReference type="SMART" id="SM00028">
    <property type="entry name" value="TPR"/>
    <property type="match status" value="2"/>
</dbReference>
<dbReference type="PROSITE" id="PS50005">
    <property type="entry name" value="TPR"/>
    <property type="match status" value="1"/>
</dbReference>
<proteinExistence type="predicted"/>
<evidence type="ECO:0000313" key="2">
    <source>
        <dbReference type="EMBL" id="CAI2719389.1"/>
    </source>
</evidence>
<dbReference type="InterPro" id="IPR011990">
    <property type="entry name" value="TPR-like_helical_dom_sf"/>
</dbReference>
<accession>A0ABM9HGV8</accession>
<gene>
    <name evidence="2" type="ORF">NSPWAT_2533</name>
</gene>
<dbReference type="Gene3D" id="1.25.40.10">
    <property type="entry name" value="Tetratricopeptide repeat domain"/>
    <property type="match status" value="1"/>
</dbReference>
<evidence type="ECO:0000313" key="3">
    <source>
        <dbReference type="Proteomes" id="UP001157733"/>
    </source>
</evidence>
<reference evidence="2 3" key="1">
    <citation type="submission" date="2022-09" db="EMBL/GenBank/DDBJ databases">
        <authorList>
            <person name="Kop L."/>
        </authorList>
    </citation>
    <scope>NUCLEOTIDE SEQUENCE [LARGE SCALE GENOMIC DNA]</scope>
    <source>
        <strain evidence="2 3">347</strain>
    </source>
</reference>
<dbReference type="EMBL" id="OX336137">
    <property type="protein sequence ID" value="CAI2719389.1"/>
    <property type="molecule type" value="Genomic_DNA"/>
</dbReference>
<dbReference type="Pfam" id="PF13414">
    <property type="entry name" value="TPR_11"/>
    <property type="match status" value="1"/>
</dbReference>
<name>A0ABM9HGV8_9BACT</name>
<keyword evidence="3" id="KW-1185">Reference proteome</keyword>
<dbReference type="SUPFAM" id="SSF48452">
    <property type="entry name" value="TPR-like"/>
    <property type="match status" value="1"/>
</dbReference>
<dbReference type="Proteomes" id="UP001157733">
    <property type="component" value="Chromosome"/>
</dbReference>
<dbReference type="InterPro" id="IPR019734">
    <property type="entry name" value="TPR_rpt"/>
</dbReference>
<feature type="repeat" description="TPR" evidence="1">
    <location>
        <begin position="26"/>
        <end position="59"/>
    </location>
</feature>
<keyword evidence="1" id="KW-0802">TPR repeat</keyword>
<dbReference type="RefSeq" id="WP_282012226.1">
    <property type="nucleotide sequence ID" value="NZ_OX336137.1"/>
</dbReference>
<evidence type="ECO:0000256" key="1">
    <source>
        <dbReference type="PROSITE-ProRule" id="PRU00339"/>
    </source>
</evidence>